<dbReference type="EMBL" id="KZ819291">
    <property type="protein sequence ID" value="PWN98612.1"/>
    <property type="molecule type" value="Genomic_DNA"/>
</dbReference>
<dbReference type="Pfam" id="PF08588">
    <property type="entry name" value="Duc1"/>
    <property type="match status" value="1"/>
</dbReference>
<sequence>MAPDEAASHLFHGRITVRIKDFTGQVPEGQERQSETKYFDAGHAHGCTWSIQIQGRFLKEVSADDLVWGNQFEKPIRDRLPWGTSTALKAISYLDPSLKQDIYADRPWAFSPLIATMTRINYKRVPDAASASSAEEAFKKPDWPAFPSGAAGDGSYVHDDTSPLLLKAGTNEVDPKVEHAADLSIVRELRGGDDGNAHAHTKRVSFWKEEHRELVSVGGGDLVTTACFDQGYLDFNTLRLELPYTGGMGFDLKKYWDGQPVRFYCKNNKTDEVAFVVEFQIESLDA</sequence>
<keyword evidence="3" id="KW-1185">Reference proteome</keyword>
<reference evidence="2 3" key="1">
    <citation type="journal article" date="2018" name="Mol. Biol. Evol.">
        <title>Broad Genomic Sampling Reveals a Smut Pathogenic Ancestry of the Fungal Clade Ustilaginomycotina.</title>
        <authorList>
            <person name="Kijpornyongpan T."/>
            <person name="Mondo S.J."/>
            <person name="Barry K."/>
            <person name="Sandor L."/>
            <person name="Lee J."/>
            <person name="Lipzen A."/>
            <person name="Pangilinan J."/>
            <person name="LaButti K."/>
            <person name="Hainaut M."/>
            <person name="Henrissat B."/>
            <person name="Grigoriev I.V."/>
            <person name="Spatafora J.W."/>
            <person name="Aime M.C."/>
        </authorList>
    </citation>
    <scope>NUCLEOTIDE SEQUENCE [LARGE SCALE GENOMIC DNA]</scope>
    <source>
        <strain evidence="2 3">MCA 4186</strain>
    </source>
</reference>
<feature type="domain" description="Domain of unknown function at the cortex 1" evidence="1">
    <location>
        <begin position="3"/>
        <end position="281"/>
    </location>
</feature>
<organism evidence="2 3">
    <name type="scientific">Tilletiopsis washingtonensis</name>
    <dbReference type="NCBI Taxonomy" id="58919"/>
    <lineage>
        <taxon>Eukaryota</taxon>
        <taxon>Fungi</taxon>
        <taxon>Dikarya</taxon>
        <taxon>Basidiomycota</taxon>
        <taxon>Ustilaginomycotina</taxon>
        <taxon>Exobasidiomycetes</taxon>
        <taxon>Entylomatales</taxon>
        <taxon>Entylomatales incertae sedis</taxon>
        <taxon>Tilletiopsis</taxon>
    </lineage>
</organism>
<proteinExistence type="predicted"/>
<name>A0A316ZCF7_9BASI</name>
<dbReference type="STRING" id="58919.A0A316ZCF7"/>
<dbReference type="Proteomes" id="UP000245946">
    <property type="component" value="Unassembled WGS sequence"/>
</dbReference>
<evidence type="ECO:0000313" key="2">
    <source>
        <dbReference type="EMBL" id="PWN98612.1"/>
    </source>
</evidence>
<protein>
    <submittedName>
        <fullName evidence="2">DUF1769-domain-containing protein</fullName>
    </submittedName>
</protein>
<dbReference type="InterPro" id="IPR013897">
    <property type="entry name" value="Duc1"/>
</dbReference>
<dbReference type="GeneID" id="37271650"/>
<dbReference type="RefSeq" id="XP_025598891.1">
    <property type="nucleotide sequence ID" value="XM_025744106.1"/>
</dbReference>
<dbReference type="AlphaFoldDB" id="A0A316ZCF7"/>
<accession>A0A316ZCF7</accession>
<gene>
    <name evidence="2" type="ORF">FA09DRAFT_338457</name>
</gene>
<dbReference type="PANTHER" id="PTHR34826:SF2">
    <property type="entry name" value="UPF0590 PROTEIN C409.17C"/>
    <property type="match status" value="1"/>
</dbReference>
<evidence type="ECO:0000259" key="1">
    <source>
        <dbReference type="Pfam" id="PF08588"/>
    </source>
</evidence>
<dbReference type="PANTHER" id="PTHR34826">
    <property type="entry name" value="UPF0590 PROTEIN C409.17C"/>
    <property type="match status" value="1"/>
</dbReference>
<dbReference type="OrthoDB" id="2119945at2759"/>
<evidence type="ECO:0000313" key="3">
    <source>
        <dbReference type="Proteomes" id="UP000245946"/>
    </source>
</evidence>